<protein>
    <recommendedName>
        <fullName evidence="1">Zona occludens toxin N-terminal domain-containing protein</fullName>
    </recommendedName>
</protein>
<evidence type="ECO:0000313" key="2">
    <source>
        <dbReference type="EMBL" id="BDG60280.1"/>
    </source>
</evidence>
<feature type="domain" description="Zona occludens toxin N-terminal" evidence="1">
    <location>
        <begin position="1"/>
        <end position="150"/>
    </location>
</feature>
<dbReference type="Gene3D" id="3.40.50.300">
    <property type="entry name" value="P-loop containing nucleotide triphosphate hydrolases"/>
    <property type="match status" value="1"/>
</dbReference>
<dbReference type="Pfam" id="PF05707">
    <property type="entry name" value="Zot"/>
    <property type="match status" value="1"/>
</dbReference>
<dbReference type="AlphaFoldDB" id="A0AA35CN00"/>
<evidence type="ECO:0000313" key="3">
    <source>
        <dbReference type="Proteomes" id="UP001163687"/>
    </source>
</evidence>
<dbReference type="EMBL" id="AP025628">
    <property type="protein sequence ID" value="BDG60280.1"/>
    <property type="molecule type" value="Genomic_DNA"/>
</dbReference>
<reference evidence="2" key="1">
    <citation type="submission" date="2022-03" db="EMBL/GenBank/DDBJ databases">
        <title>Complete genome sequence of Caldinitratiruptor microaerophilus.</title>
        <authorList>
            <person name="Mukaiyama R."/>
            <person name="Nishiyama T."/>
            <person name="Ueda K."/>
        </authorList>
    </citation>
    <scope>NUCLEOTIDE SEQUENCE</scope>
    <source>
        <strain evidence="2">JCM 16183</strain>
    </source>
</reference>
<dbReference type="Proteomes" id="UP001163687">
    <property type="component" value="Chromosome"/>
</dbReference>
<dbReference type="RefSeq" id="WP_264844344.1">
    <property type="nucleotide sequence ID" value="NZ_AP025628.1"/>
</dbReference>
<dbReference type="KEGG" id="cmic:caldi_13700"/>
<dbReference type="SUPFAM" id="SSF52540">
    <property type="entry name" value="P-loop containing nucleoside triphosphate hydrolases"/>
    <property type="match status" value="1"/>
</dbReference>
<keyword evidence="3" id="KW-1185">Reference proteome</keyword>
<evidence type="ECO:0000259" key="1">
    <source>
        <dbReference type="Pfam" id="PF05707"/>
    </source>
</evidence>
<organism evidence="2 3">
    <name type="scientific">Caldinitratiruptor microaerophilus</name>
    <dbReference type="NCBI Taxonomy" id="671077"/>
    <lineage>
        <taxon>Bacteria</taxon>
        <taxon>Bacillati</taxon>
        <taxon>Bacillota</taxon>
        <taxon>Clostridia</taxon>
        <taxon>Eubacteriales</taxon>
        <taxon>Symbiobacteriaceae</taxon>
        <taxon>Caldinitratiruptor</taxon>
    </lineage>
</organism>
<name>A0AA35CN00_9FIRM</name>
<dbReference type="InterPro" id="IPR008900">
    <property type="entry name" value="Zot_N"/>
</dbReference>
<proteinExistence type="predicted"/>
<accession>A0AA35CN00</accession>
<sequence>MIVAFLGALGAGKTLHATRWAIRYSLAARGANVYSNIWLNESFFREHKRINPAFQLGRIATVDDIVEMAAAGGGVLLLDEVHRLLDARLSMQAQNIFLSEFFMFLRKIRATTLVTFQSLRMVDVRLRNALDLVVMCRARGPRGRRTFEQFVYDYQATPPVLRKHERQTEEEVLPYFSAYDTYQFVRSLKFPATNKEFDKFMSRIEEAAAARREKRVG</sequence>
<dbReference type="InterPro" id="IPR027417">
    <property type="entry name" value="P-loop_NTPase"/>
</dbReference>
<gene>
    <name evidence="2" type="ORF">caldi_13700</name>
</gene>